<dbReference type="Proteomes" id="UP001190700">
    <property type="component" value="Unassembled WGS sequence"/>
</dbReference>
<keyword evidence="4" id="KW-1185">Reference proteome</keyword>
<keyword evidence="1" id="KW-0175">Coiled coil</keyword>
<reference evidence="3 4" key="1">
    <citation type="journal article" date="2015" name="Genome Biol. Evol.">
        <title>Comparative Genomics of a Bacterivorous Green Alga Reveals Evolutionary Causalities and Consequences of Phago-Mixotrophic Mode of Nutrition.</title>
        <authorList>
            <person name="Burns J.A."/>
            <person name="Paasch A."/>
            <person name="Narechania A."/>
            <person name="Kim E."/>
        </authorList>
    </citation>
    <scope>NUCLEOTIDE SEQUENCE [LARGE SCALE GENOMIC DNA]</scope>
    <source>
        <strain evidence="3 4">PLY_AMNH</strain>
    </source>
</reference>
<protein>
    <recommendedName>
        <fullName evidence="5">Sfi1 spindle body domain-containing protein</fullName>
    </recommendedName>
</protein>
<organism evidence="3 4">
    <name type="scientific">Cymbomonas tetramitiformis</name>
    <dbReference type="NCBI Taxonomy" id="36881"/>
    <lineage>
        <taxon>Eukaryota</taxon>
        <taxon>Viridiplantae</taxon>
        <taxon>Chlorophyta</taxon>
        <taxon>Pyramimonadophyceae</taxon>
        <taxon>Pyramimonadales</taxon>
        <taxon>Pyramimonadaceae</taxon>
        <taxon>Cymbomonas</taxon>
    </lineage>
</organism>
<feature type="compositionally biased region" description="Basic and acidic residues" evidence="2">
    <location>
        <begin position="213"/>
        <end position="228"/>
    </location>
</feature>
<accession>A0AAE0FEI9</accession>
<evidence type="ECO:0000256" key="2">
    <source>
        <dbReference type="SAM" id="MobiDB-lite"/>
    </source>
</evidence>
<feature type="compositionally biased region" description="Gly residues" evidence="2">
    <location>
        <begin position="195"/>
        <end position="206"/>
    </location>
</feature>
<proteinExistence type="predicted"/>
<evidence type="ECO:0000313" key="3">
    <source>
        <dbReference type="EMBL" id="KAK3257923.1"/>
    </source>
</evidence>
<comment type="caution">
    <text evidence="3">The sequence shown here is derived from an EMBL/GenBank/DDBJ whole genome shotgun (WGS) entry which is preliminary data.</text>
</comment>
<evidence type="ECO:0000256" key="1">
    <source>
        <dbReference type="SAM" id="Coils"/>
    </source>
</evidence>
<dbReference type="EMBL" id="LGRX02019970">
    <property type="protein sequence ID" value="KAK3257923.1"/>
    <property type="molecule type" value="Genomic_DNA"/>
</dbReference>
<name>A0AAE0FEI9_9CHLO</name>
<gene>
    <name evidence="3" type="ORF">CYMTET_33005</name>
</gene>
<evidence type="ECO:0000313" key="4">
    <source>
        <dbReference type="Proteomes" id="UP001190700"/>
    </source>
</evidence>
<sequence length="825" mass="98971">MGSATAQVVNYKNMARFTARWAQLCMYRAFAQWRAVSDYSSEQMEQLFERPNVQAILARVKMYALQAAWERWRENYDMNAGIRRRQEERIAEDERSKIENEELKKTIEKLKEEILELKRQRMHDVKRNAEKEDLARAEIDSLMRVQEKLQEAEKSALAGFENERKRYEREILELQNEFDRAEKAHKEGPSRQGYGVAGSCGKGAQGGPLTTGDRAEKAHKEGLEKEREAAEERLHDALSNSEGQVANMVKELDKKLAAIERLRTTQGQHKVRRLQSSLVLATFAAWFHRSRRKNKQGLLISMMLKRAEHRWVDAMLEHWWQMAKFHKTVSNRIQRFQAHCRRGVLKDTLDTWVAFCTGMFNERKGERAAKLLEAQLNGRAEKCMRGIYTRRVVLSLWYRARDRKRSVRRQRHISRILQWHKVLVAFRVFRSALNYRRETCLYKDFTLVKFRKRAEVWAKAATMEWLAKYAAGRCLRRSRLGMLRARSTRRTLQRALLGWEDGAHQLKAEKEEALLKCLAMAEEEERRRQEEQAAELQEERDGARGNLLYGRYWARQTRRTFRELQRHLACVHYEQHQAARMKRKKLVMLLWLWTDVISSRRGKRLLQKTSLQRYWNRRRWQMRWDVTKQWRQSIVWKRARQEKLARALAALAKRVQRGALEAWLGFLREIQMVEEMKLERAMKFRHDKVMRFKRRMLAGWKVVRMEEKQEKEHNDAMVFERGQRIIRRLHRMFVYDYWHHWKAMKMTWIFRRNALENAIGKIKRYVMKRCFYLWVLRKNFKMQIKLRMAKAVRIIQRQKSAAYLRVWNAYVGHQPAACAAQHTCS</sequence>
<feature type="coiled-coil region" evidence="1">
    <location>
        <begin position="519"/>
        <end position="546"/>
    </location>
</feature>
<feature type="region of interest" description="Disordered" evidence="2">
    <location>
        <begin position="181"/>
        <end position="228"/>
    </location>
</feature>
<evidence type="ECO:0008006" key="5">
    <source>
        <dbReference type="Google" id="ProtNLM"/>
    </source>
</evidence>
<dbReference type="AlphaFoldDB" id="A0AAE0FEI9"/>